<feature type="binding site" evidence="5">
    <location>
        <position position="309"/>
    </location>
    <ligand>
        <name>GTP</name>
        <dbReference type="ChEBI" id="CHEBI:37565"/>
    </ligand>
</feature>
<evidence type="ECO:0000313" key="8">
    <source>
        <dbReference type="Proteomes" id="UP001175211"/>
    </source>
</evidence>
<dbReference type="Pfam" id="PF00503">
    <property type="entry name" value="G-alpha"/>
    <property type="match status" value="1"/>
</dbReference>
<dbReference type="PANTHER" id="PTHR10218:SF242">
    <property type="entry name" value="GUANINE NUCLEOTIDE-BINDING PROTEIN ALPHA-1 SUBUNIT"/>
    <property type="match status" value="1"/>
</dbReference>
<dbReference type="GO" id="GO:0046872">
    <property type="term" value="F:metal ion binding"/>
    <property type="evidence" value="ECO:0007669"/>
    <property type="project" value="UniProtKB-KW"/>
</dbReference>
<evidence type="ECO:0000256" key="3">
    <source>
        <dbReference type="ARBA" id="ARBA00023134"/>
    </source>
</evidence>
<feature type="binding site" evidence="6">
    <location>
        <position position="47"/>
    </location>
    <ligand>
        <name>Mg(2+)</name>
        <dbReference type="ChEBI" id="CHEBI:18420"/>
    </ligand>
</feature>
<protein>
    <submittedName>
        <fullName evidence="7">Heterotrimeric G protein alpha subunit 4</fullName>
    </submittedName>
</protein>
<feature type="binding site" evidence="5">
    <location>
        <begin position="255"/>
        <end position="258"/>
    </location>
    <ligand>
        <name>GTP</name>
        <dbReference type="ChEBI" id="CHEBI:37565"/>
    </ligand>
</feature>
<dbReference type="EMBL" id="JAUEPS010000090">
    <property type="protein sequence ID" value="KAK0439069.1"/>
    <property type="molecule type" value="Genomic_DNA"/>
</dbReference>
<dbReference type="FunFam" id="3.40.50.300:FF:000692">
    <property type="entry name" value="Guanine nucleotide-binding protein subunit alpha"/>
    <property type="match status" value="1"/>
</dbReference>
<dbReference type="PRINTS" id="PR00318">
    <property type="entry name" value="GPROTEINA"/>
</dbReference>
<dbReference type="PROSITE" id="PS51882">
    <property type="entry name" value="G_ALPHA"/>
    <property type="match status" value="1"/>
</dbReference>
<organism evidence="7 8">
    <name type="scientific">Armillaria tabescens</name>
    <name type="common">Ringless honey mushroom</name>
    <name type="synonym">Agaricus tabescens</name>
    <dbReference type="NCBI Taxonomy" id="1929756"/>
    <lineage>
        <taxon>Eukaryota</taxon>
        <taxon>Fungi</taxon>
        <taxon>Dikarya</taxon>
        <taxon>Basidiomycota</taxon>
        <taxon>Agaricomycotina</taxon>
        <taxon>Agaricomycetes</taxon>
        <taxon>Agaricomycetidae</taxon>
        <taxon>Agaricales</taxon>
        <taxon>Marasmiineae</taxon>
        <taxon>Physalacriaceae</taxon>
        <taxon>Desarmillaria</taxon>
    </lineage>
</organism>
<dbReference type="GO" id="GO:0007186">
    <property type="term" value="P:G protein-coupled receptor signaling pathway"/>
    <property type="evidence" value="ECO:0007669"/>
    <property type="project" value="InterPro"/>
</dbReference>
<dbReference type="Proteomes" id="UP001175211">
    <property type="component" value="Unassembled WGS sequence"/>
</dbReference>
<dbReference type="GO" id="GO:0001664">
    <property type="term" value="F:G protein-coupled receptor binding"/>
    <property type="evidence" value="ECO:0007669"/>
    <property type="project" value="TreeGrafter"/>
</dbReference>
<evidence type="ECO:0000256" key="6">
    <source>
        <dbReference type="PIRSR" id="PIRSR601019-2"/>
    </source>
</evidence>
<dbReference type="GO" id="GO:0031683">
    <property type="term" value="F:G-protein beta/gamma-subunit complex binding"/>
    <property type="evidence" value="ECO:0007669"/>
    <property type="project" value="InterPro"/>
</dbReference>
<sequence>MGICSSSRREVTDADKDLHRKAEGELEKANEKQVKVLLLGTGDSGKTTLLKQMCLMCNMPFSQEEIEYYRQSTLDNLVNGESCILDSMIYMGNMHWPRLRDGEPFPRWYYERLKALWGDPDVQKAWQRGNEAALPENLGYFFWDLDRLFDPRYQPTEQDIMQCCVRTIGITETVFHLWEREVTIIDVGGQRSERRKWIHCFPDVTSILFLVSLNCYDQGLEEDDSVNRMQETMTVWDTICHSRWFKHTSIILCLNKNDLFEKKIPYSDIQNFFPDFDGEPGDARAGRDYFKLRFSELAEREIYIHVITATDIATLPSVMTTVEGAYPHDCILIITSGYPVPLHEFFKIRHP</sequence>
<proteinExistence type="predicted"/>
<keyword evidence="1 6" id="KW-0479">Metal-binding</keyword>
<evidence type="ECO:0000256" key="5">
    <source>
        <dbReference type="PIRSR" id="PIRSR601019-1"/>
    </source>
</evidence>
<dbReference type="GO" id="GO:0000750">
    <property type="term" value="P:pheromone-dependent signal transduction involved in conjugation with cellular fusion"/>
    <property type="evidence" value="ECO:0007669"/>
    <property type="project" value="TreeGrafter"/>
</dbReference>
<dbReference type="GO" id="GO:0003924">
    <property type="term" value="F:GTPase activity"/>
    <property type="evidence" value="ECO:0007669"/>
    <property type="project" value="InterPro"/>
</dbReference>
<dbReference type="InterPro" id="IPR011025">
    <property type="entry name" value="GproteinA_insert"/>
</dbReference>
<gene>
    <name evidence="7" type="ORF">EV420DRAFT_1202352</name>
</gene>
<dbReference type="GO" id="GO:0005737">
    <property type="term" value="C:cytoplasm"/>
    <property type="evidence" value="ECO:0007669"/>
    <property type="project" value="TreeGrafter"/>
</dbReference>
<feature type="binding site" evidence="6">
    <location>
        <position position="167"/>
    </location>
    <ligand>
        <name>Mg(2+)</name>
        <dbReference type="ChEBI" id="CHEBI:18420"/>
    </ligand>
</feature>
<accession>A0AA39MME2</accession>
<keyword evidence="6" id="KW-0460">Magnesium</keyword>
<evidence type="ECO:0000256" key="4">
    <source>
        <dbReference type="ARBA" id="ARBA00023224"/>
    </source>
</evidence>
<evidence type="ECO:0000313" key="7">
    <source>
        <dbReference type="EMBL" id="KAK0439069.1"/>
    </source>
</evidence>
<dbReference type="SUPFAM" id="SSF47895">
    <property type="entry name" value="Transducin (alpha subunit), insertion domain"/>
    <property type="match status" value="1"/>
</dbReference>
<keyword evidence="2 5" id="KW-0547">Nucleotide-binding</keyword>
<dbReference type="InterPro" id="IPR027417">
    <property type="entry name" value="P-loop_NTPase"/>
</dbReference>
<dbReference type="Gene3D" id="1.10.400.10">
    <property type="entry name" value="GI Alpha 1, domain 2-like"/>
    <property type="match status" value="1"/>
</dbReference>
<evidence type="ECO:0000256" key="2">
    <source>
        <dbReference type="ARBA" id="ARBA00022741"/>
    </source>
</evidence>
<feature type="binding site" evidence="5">
    <location>
        <begin position="186"/>
        <end position="190"/>
    </location>
    <ligand>
        <name>GTP</name>
        <dbReference type="ChEBI" id="CHEBI:37565"/>
    </ligand>
</feature>
<dbReference type="Gene3D" id="3.40.50.300">
    <property type="entry name" value="P-loop containing nucleotide triphosphate hydrolases"/>
    <property type="match status" value="1"/>
</dbReference>
<dbReference type="AlphaFoldDB" id="A0AA39MME2"/>
<dbReference type="SMART" id="SM00275">
    <property type="entry name" value="G_alpha"/>
    <property type="match status" value="1"/>
</dbReference>
<dbReference type="InterPro" id="IPR001019">
    <property type="entry name" value="Gprotein_alpha_su"/>
</dbReference>
<keyword evidence="3 5" id="KW-0342">GTP-binding</keyword>
<dbReference type="SUPFAM" id="SSF52540">
    <property type="entry name" value="P-loop containing nucleoside triphosphate hydrolases"/>
    <property type="match status" value="1"/>
</dbReference>
<evidence type="ECO:0000256" key="1">
    <source>
        <dbReference type="ARBA" id="ARBA00022723"/>
    </source>
</evidence>
<comment type="caution">
    <text evidence="7">The sequence shown here is derived from an EMBL/GenBank/DDBJ whole genome shotgun (WGS) entry which is preliminary data.</text>
</comment>
<name>A0AA39MME2_ARMTA</name>
<dbReference type="GO" id="GO:0005525">
    <property type="term" value="F:GTP binding"/>
    <property type="evidence" value="ECO:0007669"/>
    <property type="project" value="UniProtKB-KW"/>
</dbReference>
<keyword evidence="8" id="KW-1185">Reference proteome</keyword>
<dbReference type="GeneID" id="85349887"/>
<dbReference type="GO" id="GO:0005834">
    <property type="term" value="C:heterotrimeric G-protein complex"/>
    <property type="evidence" value="ECO:0007669"/>
    <property type="project" value="TreeGrafter"/>
</dbReference>
<dbReference type="PANTHER" id="PTHR10218">
    <property type="entry name" value="GTP-BINDING PROTEIN ALPHA SUBUNIT"/>
    <property type="match status" value="1"/>
</dbReference>
<dbReference type="RefSeq" id="XP_060323139.1">
    <property type="nucleotide sequence ID" value="XM_060466339.1"/>
</dbReference>
<dbReference type="CDD" id="cd00066">
    <property type="entry name" value="G-alpha"/>
    <property type="match status" value="1"/>
</dbReference>
<keyword evidence="4" id="KW-0807">Transducer</keyword>
<reference evidence="7" key="1">
    <citation type="submission" date="2023-06" db="EMBL/GenBank/DDBJ databases">
        <authorList>
            <consortium name="Lawrence Berkeley National Laboratory"/>
            <person name="Ahrendt S."/>
            <person name="Sahu N."/>
            <person name="Indic B."/>
            <person name="Wong-Bajracharya J."/>
            <person name="Merenyi Z."/>
            <person name="Ke H.-M."/>
            <person name="Monk M."/>
            <person name="Kocsube S."/>
            <person name="Drula E."/>
            <person name="Lipzen A."/>
            <person name="Balint B."/>
            <person name="Henrissat B."/>
            <person name="Andreopoulos B."/>
            <person name="Martin F.M."/>
            <person name="Harder C.B."/>
            <person name="Rigling D."/>
            <person name="Ford K.L."/>
            <person name="Foster G.D."/>
            <person name="Pangilinan J."/>
            <person name="Papanicolaou A."/>
            <person name="Barry K."/>
            <person name="LaButti K."/>
            <person name="Viragh M."/>
            <person name="Koriabine M."/>
            <person name="Yan M."/>
            <person name="Riley R."/>
            <person name="Champramary S."/>
            <person name="Plett K.L."/>
            <person name="Tsai I.J."/>
            <person name="Slot J."/>
            <person name="Sipos G."/>
            <person name="Plett J."/>
            <person name="Nagy L.G."/>
            <person name="Grigoriev I.V."/>
        </authorList>
    </citation>
    <scope>NUCLEOTIDE SEQUENCE</scope>
    <source>
        <strain evidence="7">CCBAS 213</strain>
    </source>
</reference>